<dbReference type="SUPFAM" id="SSF56112">
    <property type="entry name" value="Protein kinase-like (PK-like)"/>
    <property type="match status" value="1"/>
</dbReference>
<keyword evidence="23" id="KW-1185">Reference proteome</keyword>
<dbReference type="InterPro" id="IPR011009">
    <property type="entry name" value="Kinase-like_dom_sf"/>
</dbReference>
<dbReference type="Gene3D" id="3.30.1010.10">
    <property type="entry name" value="Phosphatidylinositol 3-kinase Catalytic Subunit, Chain A, domain 4"/>
    <property type="match status" value="1"/>
</dbReference>
<feature type="domain" description="FATC" evidence="21">
    <location>
        <begin position="2764"/>
        <end position="2796"/>
    </location>
</feature>
<comment type="similarity">
    <text evidence="3 18">Belongs to the PI3/PI4-kinase family. ATM subfamily.</text>
</comment>
<dbReference type="InterPro" id="IPR021668">
    <property type="entry name" value="TAN"/>
</dbReference>
<dbReference type="GO" id="GO:0000781">
    <property type="term" value="C:chromosome, telomeric region"/>
    <property type="evidence" value="ECO:0007669"/>
    <property type="project" value="UniProtKB-SubCell"/>
</dbReference>
<protein>
    <recommendedName>
        <fullName evidence="6 18">Serine/threonine-protein kinase Tel1</fullName>
        <ecNumber evidence="5 18">2.7.11.1</ecNumber>
    </recommendedName>
</protein>
<dbReference type="GO" id="GO:0106310">
    <property type="term" value="F:protein serine kinase activity"/>
    <property type="evidence" value="ECO:0007669"/>
    <property type="project" value="RHEA"/>
</dbReference>
<keyword evidence="9 18" id="KW-0547">Nucleotide-binding</keyword>
<evidence type="ECO:0000256" key="1">
    <source>
        <dbReference type="ARBA" id="ARBA00004123"/>
    </source>
</evidence>
<dbReference type="InterPro" id="IPR044107">
    <property type="entry name" value="PIKKc_ATM"/>
</dbReference>
<evidence type="ECO:0000259" key="20">
    <source>
        <dbReference type="PROSITE" id="PS51189"/>
    </source>
</evidence>
<dbReference type="PANTHER" id="PTHR37079:SF4">
    <property type="entry name" value="SERINE_THREONINE-PROTEIN KINASE ATM"/>
    <property type="match status" value="1"/>
</dbReference>
<dbReference type="PROSITE" id="PS00915">
    <property type="entry name" value="PI3_4_KINASE_1"/>
    <property type="match status" value="1"/>
</dbReference>
<dbReference type="PANTHER" id="PTHR37079">
    <property type="entry name" value="SERINE/THREONINE-PROTEIN KINASE ATM"/>
    <property type="match status" value="1"/>
</dbReference>
<dbReference type="CDD" id="cd05171">
    <property type="entry name" value="PIKKc_ATM"/>
    <property type="match status" value="1"/>
</dbReference>
<dbReference type="InterPro" id="IPR014009">
    <property type="entry name" value="PIK_FAT"/>
</dbReference>
<comment type="catalytic activity">
    <reaction evidence="16 18">
        <text>L-threonyl-[protein] + ATP = O-phospho-L-threonyl-[protein] + ADP + H(+)</text>
        <dbReference type="Rhea" id="RHEA:46608"/>
        <dbReference type="Rhea" id="RHEA-COMP:11060"/>
        <dbReference type="Rhea" id="RHEA-COMP:11605"/>
        <dbReference type="ChEBI" id="CHEBI:15378"/>
        <dbReference type="ChEBI" id="CHEBI:30013"/>
        <dbReference type="ChEBI" id="CHEBI:30616"/>
        <dbReference type="ChEBI" id="CHEBI:61977"/>
        <dbReference type="ChEBI" id="CHEBI:456216"/>
        <dbReference type="EC" id="2.7.11.1"/>
    </reaction>
</comment>
<accession>A0A0J9XD48</accession>
<dbReference type="InterPro" id="IPR000403">
    <property type="entry name" value="PI3/4_kinase_cat_dom"/>
</dbReference>
<dbReference type="SMART" id="SM01342">
    <property type="entry name" value="TAN"/>
    <property type="match status" value="1"/>
</dbReference>
<evidence type="ECO:0000256" key="3">
    <source>
        <dbReference type="ARBA" id="ARBA00010769"/>
    </source>
</evidence>
<comment type="subunit">
    <text evidence="4">Associates with DNA double-strand breaks.</text>
</comment>
<dbReference type="GO" id="GO:0006325">
    <property type="term" value="P:chromatin organization"/>
    <property type="evidence" value="ECO:0007669"/>
    <property type="project" value="UniProtKB-KW"/>
</dbReference>
<evidence type="ECO:0000256" key="10">
    <source>
        <dbReference type="ARBA" id="ARBA00022763"/>
    </source>
</evidence>
<keyword evidence="12 18" id="KW-0067">ATP-binding</keyword>
<evidence type="ECO:0000256" key="15">
    <source>
        <dbReference type="ARBA" id="ARBA00025079"/>
    </source>
</evidence>
<evidence type="ECO:0000259" key="19">
    <source>
        <dbReference type="PROSITE" id="PS50290"/>
    </source>
</evidence>
<gene>
    <name evidence="22" type="ORF">BN980_GECA10s02419g</name>
</gene>
<proteinExistence type="inferred from homology"/>
<evidence type="ECO:0000256" key="9">
    <source>
        <dbReference type="ARBA" id="ARBA00022741"/>
    </source>
</evidence>
<evidence type="ECO:0000256" key="14">
    <source>
        <dbReference type="ARBA" id="ARBA00023242"/>
    </source>
</evidence>
<dbReference type="InterPro" id="IPR003152">
    <property type="entry name" value="FATC_dom"/>
</dbReference>
<sequence length="2796" mass="318308">MSSSKSISQIIDLITSDKLRSRTTGINSLKDFISRPHNVDSLSLKLKKRTLDLVFDFISKERTIYILSQQRKEANEAASDRLRIASDVVRVLVTSGVNDFKSKACKDILNHISEKMLSPTTSDRLCMPLLDSYSKVFRIIVETPSHVEHFPTATIETYLQFLCKVIDAILESLGTATDLQSTIYLFAETLPSLSAKRRLPYAAAEVLHSIYSLLNISYDIKSNQLMDIWDSVGRFIASNTDSSASDASSISIANIILQRLSSSNVDFCDDVSLLAFERLPEMFSSKSLAVRESILIFLQYSYPFLDPIISRIDDAPTEVQERVHYALTELESTFANETIFASISLVLDTLDVDINLVESPSSYHSFSQKYFHLKPSGNTTAWVTMLSYYKVMKLKHTFSNSTYFNQVKRRKRLSTILSNTSSEDPTLEEHVFTQFINDINPSETHLVRNLQSLILHMQRHTIPKHMRNVAFLSLCQAASNKNIQAAGWGLLAICHILKEDPSFDFGITELNNLWNEACKRFYHSSFSPIASFFFTTVISQNRIPAAHRKARLERLLGMFDSSGPQLSKGSYILSKQLLWICSSSNIEKLPTALEKLFFWVSSQWQIDLYMASPGYSFPSMSPGIVSSLILELFAVKLDYVDQPLYEGSFQLAFLDMENFQTGLNYIKAHTLSHNQAKTSINPTAFISNSSNEFKVNSIASLLEICERMYEGLLDSENLTKFTSYPVLYGKVVAFTTSLLIVASKLEQANPDFHSECRSLGLKLQLIFMELCSISTKVAFQKDHASHFLFGARFLVEAESFFHNSFYNEVYGQAIGNLLDVLDRQVEVTSSFGDDVIETETLVKIPASSDLHSYNFSLSNREVQLYQTYVAAKLLYKKVKSELNLLEALYQLFRDSPEKKQIAVMSVVLIDYLQKLDTSSVALSLQGIVREIGETVLSCYEWDRTETIILFCIKLLSNFIIVWIDNEQISPDCFDIFNWLCKLHLEGSYKNYLTESGLSQLIVDIVKHKPGFHLNDESIPIDHLSKVLTSSMDLFYKVSPLLPEFFQCYSDDVHITFFNIIQDSIGHMVNQTENLAARCYLLSYLAKSSDSLLIGSVFNIIELDQVPQAVPFIPNCISEVSSYYGYSDLKSFFNSQSDELFYLWFSNDMGRSFPAQYFGFIDNDMFLKEHHEMISVLEINTRKKDSIPVLEDISAKVGLKDYKALIKLIAQKTLAFELASLKGNYPSSFWLVDVVGKTSWDALISHNMPLFVASLFLLTDFSEINGLLPDSQNGFFNKIYCPKYKAKPLASFPQPLVPNSQVISLLNKVIVDVNYKDSFQNLEKFTLILRSIIKKLVNSVDPNQKGINLRRLLYVASNYGSSQLRGYPLKMILKAITHVIPYSTVRDEAFRALRVLIDASIQEFITHGGLLFEVLLSILSFFFKQKLEKKNTLLYDLDWIADVNTRGLKDSFNHFYMTVRAMLSWLKFEKAHYSDECFIRTIQKLPKISQKTFLDIVSIELDSNFDLQTSLLSTIENGHDKFLNLLVHIEPISTKGYTTWLSRLLGKHFSAVGDALKFYPLDKPDYSSSVSRRVYHIFCEINQLLENHDLMTVGIAEDAIRYIQTFITTDFKSDIKMAFTDPVLRSLNYHPLTKQYHLESFKFDTLLDYVGNTNEWVYRMNSTFISAISVQHQEFVGLQELIAKVPTFSQNVFPFLLITYLYVACKDTDPILDSLVMDCIEHSGNSNVNNLILKTFFHLRESQFTGRRESRFLSLDNSIVVKYCLDNNQPDLALYFAEFEWSCASIFGFHNTVSDQQLAQTYEKVSDPDMFYAIPVNPSLTGILTTYQYENNTSQLLKYQSALMDEDMVGHQYESSLPLPKTFGSSGMHGISKVIMDSMSLEDDTLLYSQAWKLQQWDLAQALKPNTSDEIIFNLHKSLHNSNNVFDSVYDAYSQTLSLLRLASDAKKPEMMKTLSIIQESEDIMNVEDISSAKELSILQLKKSENLMNFSNFEIIENIQFSRQLSWETCESQTPDRALSAVIREIRGSTLKQYSETARQYKKVQHSINASIKFDRLLTSFQYNTMETNKELKEIESTTYYRLDFWSKIETAASNWLVGEQKLSTSILRSLVKNETSARFNSTEIPLAQSMLVQWSSAARQETADSIINNYLVPARDSLKSMAVEVKKIASIYHTFAVFCDEQYNSPSIIEAINRVEAFKDSKKKEIDELSNLVQTGSTQDKAVAAHHLDKVQKLYANDGSELKRLQTSRQSFLEHSASFYLQAAINSPTNTQDISSFISLWLSNVSDQGLNKAIETYIRITPSFLFVPWVSQLSSRLGEKSPFFLRNLEAIVVRICEDHPYHSLFSIIGLRMVVGKQDSIAKQRCASGNNIWRKLVKSGKNQDLLANTEVFSTQCVALSHHKVESKDRKHFSFDKVPGRSWWVKTLPTLNFPPPTLHIPVQQDCKYTPPTITEFQREIGIASGLSAPKIVRCKASDGKLYTMLFKGGKDDLRQDSIMEQVFMELNAFFIKNAEARSRNLRIRSYKVIPLGPTGGIIEFVSNTCALIEYLQPAHKKYHPKDMDLIKARETMKTAQTKTAAEKLAVYQGITRRIKPVLHMFFFEQFYNPEDWFRHRIKYTRSTAAISMLGYVLGIGDRHCNNILLDMKSGEVVHIDLGIAFDQGKLLKVPELIPFRLTRDIVDGMGVSGTEGVFRQCCHLSLKVLRKETDNIATVLNVLKYDPLYSWTISPLKQQKLQNEVVNNVSTPGGAEAERALSVVMQKLAKTLSVEALTSQLIQEATSEQNLSQIFFGWCPFY</sequence>
<evidence type="ECO:0000256" key="18">
    <source>
        <dbReference type="RuleBase" id="RU365027"/>
    </source>
</evidence>
<dbReference type="GO" id="GO:0004674">
    <property type="term" value="F:protein serine/threonine kinase activity"/>
    <property type="evidence" value="ECO:0007669"/>
    <property type="project" value="UniProtKB-KW"/>
</dbReference>
<keyword evidence="11 18" id="KW-0418">Kinase</keyword>
<keyword evidence="7 18" id="KW-0723">Serine/threonine-protein kinase</keyword>
<feature type="domain" description="FAT" evidence="20">
    <location>
        <begin position="1758"/>
        <end position="2353"/>
    </location>
</feature>
<reference evidence="22" key="1">
    <citation type="submission" date="2014-03" db="EMBL/GenBank/DDBJ databases">
        <authorList>
            <person name="Casaregola S."/>
        </authorList>
    </citation>
    <scope>NUCLEOTIDE SEQUENCE [LARGE SCALE GENOMIC DNA]</scope>
    <source>
        <strain evidence="22">CLIB 918</strain>
    </source>
</reference>
<comment type="catalytic activity">
    <reaction evidence="17">
        <text>L-seryl-[protein] + ATP = O-phospho-L-seryl-[protein] + ADP + H(+)</text>
        <dbReference type="Rhea" id="RHEA:17989"/>
        <dbReference type="Rhea" id="RHEA-COMP:9863"/>
        <dbReference type="Rhea" id="RHEA-COMP:11604"/>
        <dbReference type="ChEBI" id="CHEBI:15378"/>
        <dbReference type="ChEBI" id="CHEBI:29999"/>
        <dbReference type="ChEBI" id="CHEBI:30616"/>
        <dbReference type="ChEBI" id="CHEBI:83421"/>
        <dbReference type="ChEBI" id="CHEBI:456216"/>
        <dbReference type="EC" id="2.7.11.1"/>
    </reaction>
</comment>
<keyword evidence="8 18" id="KW-0808">Transferase</keyword>
<organism evidence="22 23">
    <name type="scientific">Geotrichum candidum</name>
    <name type="common">Oospora lactis</name>
    <name type="synonym">Dipodascus geotrichum</name>
    <dbReference type="NCBI Taxonomy" id="1173061"/>
    <lineage>
        <taxon>Eukaryota</taxon>
        <taxon>Fungi</taxon>
        <taxon>Dikarya</taxon>
        <taxon>Ascomycota</taxon>
        <taxon>Saccharomycotina</taxon>
        <taxon>Dipodascomycetes</taxon>
        <taxon>Dipodascales</taxon>
        <taxon>Dipodascaceae</taxon>
        <taxon>Geotrichum</taxon>
    </lineage>
</organism>
<evidence type="ECO:0000256" key="11">
    <source>
        <dbReference type="ARBA" id="ARBA00022777"/>
    </source>
</evidence>
<dbReference type="EC" id="2.7.11.1" evidence="5 18"/>
<dbReference type="InterPro" id="IPR036940">
    <property type="entry name" value="PI3/4_kinase_cat_sf"/>
</dbReference>
<dbReference type="PROSITE" id="PS51190">
    <property type="entry name" value="FATC"/>
    <property type="match status" value="1"/>
</dbReference>
<dbReference type="PROSITE" id="PS50290">
    <property type="entry name" value="PI3_4_KINASE_3"/>
    <property type="match status" value="1"/>
</dbReference>
<dbReference type="GO" id="GO:0006281">
    <property type="term" value="P:DNA repair"/>
    <property type="evidence" value="ECO:0007669"/>
    <property type="project" value="InterPro"/>
</dbReference>
<evidence type="ECO:0000256" key="17">
    <source>
        <dbReference type="ARBA" id="ARBA00048679"/>
    </source>
</evidence>
<keyword evidence="18" id="KW-0158">Chromosome</keyword>
<keyword evidence="14 18" id="KW-0539">Nucleus</keyword>
<feature type="domain" description="PI3K/PI4K catalytic" evidence="19">
    <location>
        <begin position="2454"/>
        <end position="2763"/>
    </location>
</feature>
<dbReference type="Pfam" id="PF02260">
    <property type="entry name" value="FATC"/>
    <property type="match status" value="1"/>
</dbReference>
<dbReference type="SUPFAM" id="SSF48371">
    <property type="entry name" value="ARM repeat"/>
    <property type="match status" value="1"/>
</dbReference>
<dbReference type="STRING" id="1173061.A0A0J9XD48"/>
<dbReference type="PROSITE" id="PS00916">
    <property type="entry name" value="PI3_4_KINASE_2"/>
    <property type="match status" value="1"/>
</dbReference>
<keyword evidence="18" id="KW-0156">Chromatin regulator</keyword>
<evidence type="ECO:0000256" key="12">
    <source>
        <dbReference type="ARBA" id="ARBA00022840"/>
    </source>
</evidence>
<evidence type="ECO:0000256" key="8">
    <source>
        <dbReference type="ARBA" id="ARBA00022679"/>
    </source>
</evidence>
<dbReference type="GO" id="GO:0035556">
    <property type="term" value="P:intracellular signal transduction"/>
    <property type="evidence" value="ECO:0007669"/>
    <property type="project" value="UniProtKB-ARBA"/>
</dbReference>
<evidence type="ECO:0000256" key="16">
    <source>
        <dbReference type="ARBA" id="ARBA00047899"/>
    </source>
</evidence>
<dbReference type="InterPro" id="IPR038980">
    <property type="entry name" value="ATM_plant"/>
</dbReference>
<dbReference type="GO" id="GO:0005524">
    <property type="term" value="F:ATP binding"/>
    <property type="evidence" value="ECO:0007669"/>
    <property type="project" value="UniProtKB-KW"/>
</dbReference>
<evidence type="ECO:0000256" key="13">
    <source>
        <dbReference type="ARBA" id="ARBA00022895"/>
    </source>
</evidence>
<dbReference type="InterPro" id="IPR018936">
    <property type="entry name" value="PI3/4_kinase_CS"/>
</dbReference>
<dbReference type="Proteomes" id="UP000242525">
    <property type="component" value="Unassembled WGS sequence"/>
</dbReference>
<keyword evidence="13 18" id="KW-0779">Telomere</keyword>
<dbReference type="GO" id="GO:0005634">
    <property type="term" value="C:nucleus"/>
    <property type="evidence" value="ECO:0007669"/>
    <property type="project" value="UniProtKB-SubCell"/>
</dbReference>
<evidence type="ECO:0000256" key="6">
    <source>
        <dbReference type="ARBA" id="ARBA00014619"/>
    </source>
</evidence>
<dbReference type="OrthoDB" id="381190at2759"/>
<dbReference type="SMART" id="SM01343">
    <property type="entry name" value="FATC"/>
    <property type="match status" value="1"/>
</dbReference>
<comment type="function">
    <text evidence="15 18">Serine/threonine protein kinase which activates checkpoint signaling upon genotoxic stresses such as ionizing radiation (IR), ultraviolet light (UV), or DNA replication stalling, thereby acting as a DNA damage sensor. Recognizes the substrate consensus sequence [ST]-Q. Phosphorylates histone H2A to form H2AS128ph (gamma-H2A) at sites of DNA damage, involved in the regulation of DNA damage response mechanism. Required for the control of telomere length and genome stability.</text>
</comment>
<dbReference type="Pfam" id="PF00454">
    <property type="entry name" value="PI3_PI4_kinase"/>
    <property type="match status" value="1"/>
</dbReference>
<name>A0A0J9XD48_GEOCN</name>
<keyword evidence="10 18" id="KW-0227">DNA damage</keyword>
<evidence type="ECO:0000313" key="23">
    <source>
        <dbReference type="Proteomes" id="UP000242525"/>
    </source>
</evidence>
<evidence type="ECO:0000259" key="21">
    <source>
        <dbReference type="PROSITE" id="PS51190"/>
    </source>
</evidence>
<comment type="subcellular location">
    <subcellularLocation>
        <location evidence="2 18">Chromosome</location>
        <location evidence="2 18">Telomere</location>
    </subcellularLocation>
    <subcellularLocation>
        <location evidence="1 18">Nucleus</location>
    </subcellularLocation>
</comment>
<dbReference type="Pfam" id="PF11640">
    <property type="entry name" value="TAN"/>
    <property type="match status" value="1"/>
</dbReference>
<evidence type="ECO:0000256" key="7">
    <source>
        <dbReference type="ARBA" id="ARBA00022527"/>
    </source>
</evidence>
<dbReference type="Gene3D" id="1.10.1070.11">
    <property type="entry name" value="Phosphatidylinositol 3-/4-kinase, catalytic domain"/>
    <property type="match status" value="1"/>
</dbReference>
<dbReference type="SMART" id="SM00146">
    <property type="entry name" value="PI3Kc"/>
    <property type="match status" value="1"/>
</dbReference>
<evidence type="ECO:0000256" key="2">
    <source>
        <dbReference type="ARBA" id="ARBA00004574"/>
    </source>
</evidence>
<evidence type="ECO:0000256" key="5">
    <source>
        <dbReference type="ARBA" id="ARBA00012513"/>
    </source>
</evidence>
<dbReference type="PROSITE" id="PS51189">
    <property type="entry name" value="FAT"/>
    <property type="match status" value="1"/>
</dbReference>
<evidence type="ECO:0000313" key="22">
    <source>
        <dbReference type="EMBL" id="CDO55263.1"/>
    </source>
</evidence>
<comment type="caution">
    <text evidence="22">The sequence shown here is derived from an EMBL/GenBank/DDBJ whole genome shotgun (WGS) entry which is preliminary data.</text>
</comment>
<evidence type="ECO:0000256" key="4">
    <source>
        <dbReference type="ARBA" id="ARBA00011370"/>
    </source>
</evidence>
<dbReference type="InterPro" id="IPR016024">
    <property type="entry name" value="ARM-type_fold"/>
</dbReference>
<dbReference type="EMBL" id="CCBN010000010">
    <property type="protein sequence ID" value="CDO55263.1"/>
    <property type="molecule type" value="Genomic_DNA"/>
</dbReference>